<evidence type="ECO:0000256" key="1">
    <source>
        <dbReference type="PIRSR" id="PIRSR613078-2"/>
    </source>
</evidence>
<dbReference type="OrthoDB" id="9781415at2"/>
<dbReference type="Pfam" id="PF00300">
    <property type="entry name" value="His_Phos_1"/>
    <property type="match status" value="1"/>
</dbReference>
<dbReference type="AlphaFoldDB" id="A0A1H3ZRN3"/>
<dbReference type="SUPFAM" id="SSF53254">
    <property type="entry name" value="Phosphoglycerate mutase-like"/>
    <property type="match status" value="1"/>
</dbReference>
<dbReference type="InterPro" id="IPR013078">
    <property type="entry name" value="His_Pase_superF_clade-1"/>
</dbReference>
<evidence type="ECO:0000313" key="3">
    <source>
        <dbReference type="Proteomes" id="UP000199409"/>
    </source>
</evidence>
<keyword evidence="3" id="KW-1185">Reference proteome</keyword>
<dbReference type="PANTHER" id="PTHR47623:SF1">
    <property type="entry name" value="OS09G0287300 PROTEIN"/>
    <property type="match status" value="1"/>
</dbReference>
<dbReference type="RefSeq" id="WP_092346614.1">
    <property type="nucleotide sequence ID" value="NZ_FNQN01000004.1"/>
</dbReference>
<accession>A0A1H3ZRN3</accession>
<dbReference type="PANTHER" id="PTHR47623">
    <property type="entry name" value="OS09G0287300 PROTEIN"/>
    <property type="match status" value="1"/>
</dbReference>
<dbReference type="CDD" id="cd07067">
    <property type="entry name" value="HP_PGM_like"/>
    <property type="match status" value="1"/>
</dbReference>
<proteinExistence type="predicted"/>
<dbReference type="InterPro" id="IPR029033">
    <property type="entry name" value="His_PPase_superfam"/>
</dbReference>
<dbReference type="STRING" id="37625.SAMN05660420_01648"/>
<gene>
    <name evidence="2" type="ORF">SAMN05660420_01648</name>
</gene>
<dbReference type="Gene3D" id="3.40.50.1240">
    <property type="entry name" value="Phosphoglycerate mutase-like"/>
    <property type="match status" value="1"/>
</dbReference>
<dbReference type="Proteomes" id="UP000199409">
    <property type="component" value="Unassembled WGS sequence"/>
</dbReference>
<organism evidence="2 3">
    <name type="scientific">Desulfuromusa kysingii</name>
    <dbReference type="NCBI Taxonomy" id="37625"/>
    <lineage>
        <taxon>Bacteria</taxon>
        <taxon>Pseudomonadati</taxon>
        <taxon>Thermodesulfobacteriota</taxon>
        <taxon>Desulfuromonadia</taxon>
        <taxon>Desulfuromonadales</taxon>
        <taxon>Geopsychrobacteraceae</taxon>
        <taxon>Desulfuromusa</taxon>
    </lineage>
</organism>
<dbReference type="EMBL" id="FNQN01000004">
    <property type="protein sequence ID" value="SEA26380.1"/>
    <property type="molecule type" value="Genomic_DNA"/>
</dbReference>
<reference evidence="2 3" key="1">
    <citation type="submission" date="2016-10" db="EMBL/GenBank/DDBJ databases">
        <authorList>
            <person name="de Groot N.N."/>
        </authorList>
    </citation>
    <scope>NUCLEOTIDE SEQUENCE [LARGE SCALE GENOMIC DNA]</scope>
    <source>
        <strain evidence="2 3">DSM 7343</strain>
    </source>
</reference>
<sequence>MKHLTLIRHAKSDWSEAALVDFDRPLNARGKKAAFIMGQRMAKAGLSPDLVISSPAKRARSTAKLLAREIALPKTAISYQTEIYAASLTTLQQIISSFPDVAHIALIGHNPALTNLAKWLNPQAPDWLPTCAVINFQLAIARWENISTGCGTILFYGDPKNST</sequence>
<feature type="binding site" evidence="1">
    <location>
        <position position="58"/>
    </location>
    <ligand>
        <name>substrate</name>
    </ligand>
</feature>
<protein>
    <submittedName>
        <fullName evidence="2">Phosphohistidine phosphatase</fullName>
    </submittedName>
</protein>
<name>A0A1H3ZRN3_9BACT</name>
<dbReference type="SMART" id="SM00855">
    <property type="entry name" value="PGAM"/>
    <property type="match status" value="1"/>
</dbReference>
<evidence type="ECO:0000313" key="2">
    <source>
        <dbReference type="EMBL" id="SEA26380.1"/>
    </source>
</evidence>